<protein>
    <submittedName>
        <fullName evidence="1">Uncharacterized protein</fullName>
    </submittedName>
</protein>
<gene>
    <name evidence="1" type="ORF">LCGC14_2092920</name>
</gene>
<accession>A0A0F9EC35</accession>
<name>A0A0F9EC35_9ZZZZ</name>
<proteinExistence type="predicted"/>
<evidence type="ECO:0000313" key="1">
    <source>
        <dbReference type="EMBL" id="KKL71638.1"/>
    </source>
</evidence>
<sequence>MNYKSKGFSVFYKERNMVFLLSTLILNGLFFTSFGSEFPEEDLKLEDTLANSKPSPNPVWGTRPSPADFYGIQENQKESEARLDKQNIRQNPVMQTDNSDIFIKVPHSYQGNQNFSVAKTPPVIDFVIVQNLEPQYLKNTDAMYQSPMSASDGFAMWCGFGDVTKGPEGCFYFAIGNHAYINGNTYMIKYNPATKTHENAFDASEVCQWREGDWTDGKIHSDPDISENGDMWVFTFSGPRPLAKEISEVNYLGGNLIHYNVFTGKAENIGIPFEGETWAYGAFDVKNEHFFAVGQSRNAIFMYDTKNQEILFAGFPPNGLTWWRRCTMVDKETGKVYSVDSDPKFEGSMHFISWERHNNTFTVMNSKPPMNPVLKTRTPMRAHTREKDAEGAFWCFDDNGTIFQFYPQKDSVASVDVNWGENGKYTSNVCLSPKGRYLYYLPGSHSNAHTYGTPVVQYDTQTKQRKVLAFLNDFYLEKYGYSPYGSFGLELDEKGESIVFYTNGLFTTKEDGSGYGRPALFHLYIPESERVE</sequence>
<reference evidence="1" key="1">
    <citation type="journal article" date="2015" name="Nature">
        <title>Complex archaea that bridge the gap between prokaryotes and eukaryotes.</title>
        <authorList>
            <person name="Spang A."/>
            <person name="Saw J.H."/>
            <person name="Jorgensen S.L."/>
            <person name="Zaremba-Niedzwiedzka K."/>
            <person name="Martijn J."/>
            <person name="Lind A.E."/>
            <person name="van Eijk R."/>
            <person name="Schleper C."/>
            <person name="Guy L."/>
            <person name="Ettema T.J."/>
        </authorList>
    </citation>
    <scope>NUCLEOTIDE SEQUENCE</scope>
</reference>
<comment type="caution">
    <text evidence="1">The sequence shown here is derived from an EMBL/GenBank/DDBJ whole genome shotgun (WGS) entry which is preliminary data.</text>
</comment>
<dbReference type="SUPFAM" id="SSF75011">
    <property type="entry name" value="3-carboxy-cis,cis-mucoante lactonizing enzyme"/>
    <property type="match status" value="1"/>
</dbReference>
<dbReference type="EMBL" id="LAZR01025529">
    <property type="protein sequence ID" value="KKL71638.1"/>
    <property type="molecule type" value="Genomic_DNA"/>
</dbReference>
<organism evidence="1">
    <name type="scientific">marine sediment metagenome</name>
    <dbReference type="NCBI Taxonomy" id="412755"/>
    <lineage>
        <taxon>unclassified sequences</taxon>
        <taxon>metagenomes</taxon>
        <taxon>ecological metagenomes</taxon>
    </lineage>
</organism>
<dbReference type="AlphaFoldDB" id="A0A0F9EC35"/>